<proteinExistence type="predicted"/>
<evidence type="ECO:0000313" key="4">
    <source>
        <dbReference type="Proteomes" id="UP001251217"/>
    </source>
</evidence>
<sequence>MDVDAPESDRELRTHKRRHAAGESTRVLLMETAEQLFAVRGIEGVTLREIQHAASQSNSSVIAYHFGSKTGLVHALIRHRHAELDKHRLAALAAMHDAGQMIDPRAVVWLIVRPLIDSIRAGEMFVPFLARLSENPRAYTDFWPDDVQTWGTAAVEDVVDEALSNLPKRIRHGRAFQLYNSVLNLLGEHARSRHEISEAQLHNYVDGWAALLAAPVSDETLALL</sequence>
<evidence type="ECO:0000256" key="1">
    <source>
        <dbReference type="ARBA" id="ARBA00023125"/>
    </source>
</evidence>
<accession>A0ABU1X9X4</accession>
<protein>
    <submittedName>
        <fullName evidence="3">AcrR family transcriptional regulator</fullName>
    </submittedName>
</protein>
<dbReference type="SUPFAM" id="SSF46689">
    <property type="entry name" value="Homeodomain-like"/>
    <property type="match status" value="1"/>
</dbReference>
<feature type="domain" description="HTH tetR-type" evidence="2">
    <location>
        <begin position="29"/>
        <end position="76"/>
    </location>
</feature>
<keyword evidence="4" id="KW-1185">Reference proteome</keyword>
<evidence type="ECO:0000313" key="3">
    <source>
        <dbReference type="EMBL" id="MDR7167343.1"/>
    </source>
</evidence>
<gene>
    <name evidence="3" type="ORF">J2W56_001061</name>
</gene>
<dbReference type="RefSeq" id="WP_310399091.1">
    <property type="nucleotide sequence ID" value="NZ_JAVDWW010000001.1"/>
</dbReference>
<keyword evidence="1" id="KW-0238">DNA-binding</keyword>
<comment type="caution">
    <text evidence="3">The sequence shown here is derived from an EMBL/GenBank/DDBJ whole genome shotgun (WGS) entry which is preliminary data.</text>
</comment>
<organism evidence="3 4">
    <name type="scientific">Nocardia kruczakiae</name>
    <dbReference type="NCBI Taxonomy" id="261477"/>
    <lineage>
        <taxon>Bacteria</taxon>
        <taxon>Bacillati</taxon>
        <taxon>Actinomycetota</taxon>
        <taxon>Actinomycetes</taxon>
        <taxon>Mycobacteriales</taxon>
        <taxon>Nocardiaceae</taxon>
        <taxon>Nocardia</taxon>
    </lineage>
</organism>
<dbReference type="Proteomes" id="UP001251217">
    <property type="component" value="Unassembled WGS sequence"/>
</dbReference>
<dbReference type="InterPro" id="IPR001647">
    <property type="entry name" value="HTH_TetR"/>
</dbReference>
<dbReference type="InterPro" id="IPR009057">
    <property type="entry name" value="Homeodomain-like_sf"/>
</dbReference>
<dbReference type="Pfam" id="PF00440">
    <property type="entry name" value="TetR_N"/>
    <property type="match status" value="1"/>
</dbReference>
<dbReference type="EMBL" id="JAVDWW010000001">
    <property type="protein sequence ID" value="MDR7167343.1"/>
    <property type="molecule type" value="Genomic_DNA"/>
</dbReference>
<name>A0ABU1X9X4_9NOCA</name>
<evidence type="ECO:0000259" key="2">
    <source>
        <dbReference type="Pfam" id="PF00440"/>
    </source>
</evidence>
<dbReference type="Gene3D" id="1.10.357.10">
    <property type="entry name" value="Tetracycline Repressor, domain 2"/>
    <property type="match status" value="1"/>
</dbReference>
<reference evidence="3 4" key="1">
    <citation type="submission" date="2023-07" db="EMBL/GenBank/DDBJ databases">
        <title>Sorghum-associated microbial communities from plants grown in Nebraska, USA.</title>
        <authorList>
            <person name="Schachtman D."/>
        </authorList>
    </citation>
    <scope>NUCLEOTIDE SEQUENCE [LARGE SCALE GENOMIC DNA]</scope>
    <source>
        <strain evidence="3 4">4272</strain>
    </source>
</reference>